<feature type="domain" description="LytR/CpsA/Psr regulator C-terminal" evidence="3">
    <location>
        <begin position="141"/>
        <end position="229"/>
    </location>
</feature>
<evidence type="ECO:0000313" key="5">
    <source>
        <dbReference type="Proteomes" id="UP000424462"/>
    </source>
</evidence>
<name>A0A6B8VW40_9CORY</name>
<evidence type="ECO:0000256" key="2">
    <source>
        <dbReference type="SAM" id="Phobius"/>
    </source>
</evidence>
<dbReference type="InterPro" id="IPR027381">
    <property type="entry name" value="LytR/CpsA/Psr_C"/>
</dbReference>
<feature type="region of interest" description="Disordered" evidence="1">
    <location>
        <begin position="44"/>
        <end position="144"/>
    </location>
</feature>
<evidence type="ECO:0000256" key="1">
    <source>
        <dbReference type="SAM" id="MobiDB-lite"/>
    </source>
</evidence>
<keyword evidence="5" id="KW-1185">Reference proteome</keyword>
<accession>A0A6B8VW40</accession>
<evidence type="ECO:0000259" key="3">
    <source>
        <dbReference type="Pfam" id="PF13399"/>
    </source>
</evidence>
<dbReference type="Pfam" id="PF13399">
    <property type="entry name" value="LytR_C"/>
    <property type="match status" value="1"/>
</dbReference>
<dbReference type="AlphaFoldDB" id="A0A6B8VW40"/>
<dbReference type="KEGG" id="cok:COCCU_12315"/>
<feature type="compositionally biased region" description="Basic and acidic residues" evidence="1">
    <location>
        <begin position="111"/>
        <end position="126"/>
    </location>
</feature>
<evidence type="ECO:0000313" key="4">
    <source>
        <dbReference type="EMBL" id="QGU08363.1"/>
    </source>
</evidence>
<dbReference type="RefSeq" id="WP_156231868.1">
    <property type="nucleotide sequence ID" value="NZ_CP046455.1"/>
</dbReference>
<dbReference type="Proteomes" id="UP000424462">
    <property type="component" value="Chromosome"/>
</dbReference>
<dbReference type="EMBL" id="CP046455">
    <property type="protein sequence ID" value="QGU08363.1"/>
    <property type="molecule type" value="Genomic_DNA"/>
</dbReference>
<feature type="compositionally biased region" description="Polar residues" evidence="1">
    <location>
        <begin position="44"/>
        <end position="60"/>
    </location>
</feature>
<keyword evidence="2" id="KW-1133">Transmembrane helix</keyword>
<protein>
    <recommendedName>
        <fullName evidence="3">LytR/CpsA/Psr regulator C-terminal domain-containing protein</fullName>
    </recommendedName>
</protein>
<keyword evidence="2" id="KW-0472">Membrane</keyword>
<feature type="transmembrane region" description="Helical" evidence="2">
    <location>
        <begin position="21"/>
        <end position="39"/>
    </location>
</feature>
<keyword evidence="2" id="KW-0812">Transmembrane</keyword>
<reference evidence="4 5" key="1">
    <citation type="submission" date="2019-11" db="EMBL/GenBank/DDBJ databases">
        <title>Complete genome sequence of Corynebacterium kalinowskii 1959, a novel Corynebacterium species isolated from soil of a small paddock in Vilsendorf, Germany.</title>
        <authorList>
            <person name="Schaffert L."/>
            <person name="Ruwe M."/>
            <person name="Milse J."/>
            <person name="Hanuschka K."/>
            <person name="Ortseifen V."/>
            <person name="Droste J."/>
            <person name="Brandt D."/>
            <person name="Schlueter L."/>
            <person name="Kutter Y."/>
            <person name="Vinke S."/>
            <person name="Viehoefer P."/>
            <person name="Jacob L."/>
            <person name="Luebke N.-C."/>
            <person name="Schulte-Berndt E."/>
            <person name="Hain C."/>
            <person name="Linder M."/>
            <person name="Schmidt P."/>
            <person name="Wollenschlaeger L."/>
            <person name="Luttermann T."/>
            <person name="Thieme E."/>
            <person name="Hassa J."/>
            <person name="Haak M."/>
            <person name="Wittchen M."/>
            <person name="Mentz A."/>
            <person name="Persicke M."/>
            <person name="Busche T."/>
            <person name="Ruckert C."/>
        </authorList>
    </citation>
    <scope>NUCLEOTIDE SEQUENCE [LARGE SCALE GENOMIC DNA]</scope>
    <source>
        <strain evidence="4 5">2039</strain>
    </source>
</reference>
<gene>
    <name evidence="4" type="ORF">COCCU_12315</name>
</gene>
<dbReference type="Gene3D" id="3.30.70.2390">
    <property type="match status" value="1"/>
</dbReference>
<proteinExistence type="predicted"/>
<feature type="compositionally biased region" description="Basic and acidic residues" evidence="1">
    <location>
        <begin position="80"/>
        <end position="93"/>
    </location>
</feature>
<sequence length="235" mass="24458">MSNNNPETQNSPATGGLPLRGLAMVLIAVAVLLGLWGLYSLTQDGEDPTQTAESSNTSDSAPAESGANGANNATPDVNGDADRDTPVEESAREDAEDADSPAPGDTPEAGEGERQPEAAESRDRDAAPAGTASGKPADTPKLNVLNNSTVPQLAATVSEQLNDEGYELGEVGNFADEIFPETTVFFHPDNPEAEQEARELASRLGGVARVYKDTLPDETGGTNDLTLVLVKEVIL</sequence>
<organism evidence="4 5">
    <name type="scientific">Corynebacterium occultum</name>
    <dbReference type="NCBI Taxonomy" id="2675219"/>
    <lineage>
        <taxon>Bacteria</taxon>
        <taxon>Bacillati</taxon>
        <taxon>Actinomycetota</taxon>
        <taxon>Actinomycetes</taxon>
        <taxon>Mycobacteriales</taxon>
        <taxon>Corynebacteriaceae</taxon>
        <taxon>Corynebacterium</taxon>
    </lineage>
</organism>